<dbReference type="AlphaFoldDB" id="A0A200QKU2"/>
<dbReference type="EMBL" id="MVGT01001734">
    <property type="protein sequence ID" value="OVA11027.1"/>
    <property type="molecule type" value="Genomic_DNA"/>
</dbReference>
<dbReference type="Proteomes" id="UP000195402">
    <property type="component" value="Unassembled WGS sequence"/>
</dbReference>
<sequence>MQHCWMKLITDLRLLTYELRQLMQKYHQVVQVPRQRFDERVLVVLRHLLQYYKDGTNEVLPTSASHPTSKLYWLNSINEKVECKVRAIKSLQ</sequence>
<protein>
    <submittedName>
        <fullName evidence="1">Uncharacterized protein</fullName>
    </submittedName>
</protein>
<gene>
    <name evidence="1" type="ORF">BVC80_1747g9</name>
</gene>
<reference evidence="1 2" key="1">
    <citation type="journal article" date="2017" name="Mol. Plant">
        <title>The Genome of Medicinal Plant Macleaya cordata Provides New Insights into Benzylisoquinoline Alkaloids Metabolism.</title>
        <authorList>
            <person name="Liu X."/>
            <person name="Liu Y."/>
            <person name="Huang P."/>
            <person name="Ma Y."/>
            <person name="Qing Z."/>
            <person name="Tang Q."/>
            <person name="Cao H."/>
            <person name="Cheng P."/>
            <person name="Zheng Y."/>
            <person name="Yuan Z."/>
            <person name="Zhou Y."/>
            <person name="Liu J."/>
            <person name="Tang Z."/>
            <person name="Zhuo Y."/>
            <person name="Zhang Y."/>
            <person name="Yu L."/>
            <person name="Huang J."/>
            <person name="Yang P."/>
            <person name="Peng Q."/>
            <person name="Zhang J."/>
            <person name="Jiang W."/>
            <person name="Zhang Z."/>
            <person name="Lin K."/>
            <person name="Ro D.K."/>
            <person name="Chen X."/>
            <person name="Xiong X."/>
            <person name="Shang Y."/>
            <person name="Huang S."/>
            <person name="Zeng J."/>
        </authorList>
    </citation>
    <scope>NUCLEOTIDE SEQUENCE [LARGE SCALE GENOMIC DNA]</scope>
    <source>
        <strain evidence="2">cv. BLH2017</strain>
        <tissue evidence="1">Root</tissue>
    </source>
</reference>
<evidence type="ECO:0000313" key="1">
    <source>
        <dbReference type="EMBL" id="OVA11027.1"/>
    </source>
</evidence>
<organism evidence="1 2">
    <name type="scientific">Macleaya cordata</name>
    <name type="common">Five-seeded plume-poppy</name>
    <name type="synonym">Bocconia cordata</name>
    <dbReference type="NCBI Taxonomy" id="56857"/>
    <lineage>
        <taxon>Eukaryota</taxon>
        <taxon>Viridiplantae</taxon>
        <taxon>Streptophyta</taxon>
        <taxon>Embryophyta</taxon>
        <taxon>Tracheophyta</taxon>
        <taxon>Spermatophyta</taxon>
        <taxon>Magnoliopsida</taxon>
        <taxon>Ranunculales</taxon>
        <taxon>Papaveraceae</taxon>
        <taxon>Papaveroideae</taxon>
        <taxon>Macleaya</taxon>
    </lineage>
</organism>
<evidence type="ECO:0000313" key="2">
    <source>
        <dbReference type="Proteomes" id="UP000195402"/>
    </source>
</evidence>
<accession>A0A200QKU2</accession>
<proteinExistence type="predicted"/>
<name>A0A200QKU2_MACCD</name>
<comment type="caution">
    <text evidence="1">The sequence shown here is derived from an EMBL/GenBank/DDBJ whole genome shotgun (WGS) entry which is preliminary data.</text>
</comment>
<keyword evidence="2" id="KW-1185">Reference proteome</keyword>
<dbReference type="InParanoid" id="A0A200QKU2"/>